<gene>
    <name evidence="1" type="ORF">CAZ10_13985</name>
</gene>
<protein>
    <submittedName>
        <fullName evidence="1">Uncharacterized protein</fullName>
    </submittedName>
</protein>
<proteinExistence type="predicted"/>
<dbReference type="EMBL" id="NFFZ01000006">
    <property type="protein sequence ID" value="OTI61803.1"/>
    <property type="molecule type" value="Genomic_DNA"/>
</dbReference>
<accession>A0A2U2Y133</accession>
<organism evidence="1 2">
    <name type="scientific">Pseudomonas aeruginosa</name>
    <dbReference type="NCBI Taxonomy" id="287"/>
    <lineage>
        <taxon>Bacteria</taxon>
        <taxon>Pseudomonadati</taxon>
        <taxon>Pseudomonadota</taxon>
        <taxon>Gammaproteobacteria</taxon>
        <taxon>Pseudomonadales</taxon>
        <taxon>Pseudomonadaceae</taxon>
        <taxon>Pseudomonas</taxon>
    </lineage>
</organism>
<evidence type="ECO:0000313" key="2">
    <source>
        <dbReference type="Proteomes" id="UP000194857"/>
    </source>
</evidence>
<name>A0A2U2Y133_PSEAI</name>
<comment type="caution">
    <text evidence="1">The sequence shown here is derived from an EMBL/GenBank/DDBJ whole genome shotgun (WGS) entry which is preliminary data.</text>
</comment>
<dbReference type="AlphaFoldDB" id="A0A2U2Y133"/>
<evidence type="ECO:0000313" key="1">
    <source>
        <dbReference type="EMBL" id="OTI61803.1"/>
    </source>
</evidence>
<sequence>MPLTWVIEVIAREWIAPAFQHATRLPSAMCGSNWAFECRHATARAHVIASGFIDLAGDAKESRVFASRA</sequence>
<dbReference type="Proteomes" id="UP000194857">
    <property type="component" value="Unassembled WGS sequence"/>
</dbReference>
<reference evidence="1 2" key="1">
    <citation type="submission" date="2017-05" db="EMBL/GenBank/DDBJ databases">
        <authorList>
            <person name="Song R."/>
            <person name="Chenine A.L."/>
            <person name="Ruprecht R.M."/>
        </authorList>
    </citation>
    <scope>NUCLEOTIDE SEQUENCE [LARGE SCALE GENOMIC DNA]</scope>
    <source>
        <strain evidence="1 2">S567_C10_BS</strain>
    </source>
</reference>